<evidence type="ECO:0000313" key="1">
    <source>
        <dbReference type="EMBL" id="KAA8580417.1"/>
    </source>
</evidence>
<dbReference type="EMBL" id="VOFY01000023">
    <property type="protein sequence ID" value="KAA8580417.1"/>
    <property type="molecule type" value="Genomic_DNA"/>
</dbReference>
<reference evidence="1 2" key="1">
    <citation type="submission" date="2019-08" db="EMBL/GenBank/DDBJ databases">
        <title>A chromosome-level genome assembly, high-density linkage maps, and genome scans reveal the genomic architecture of hybrid incompatibilities underlying speciation via character displacement in darters (Percidae: Etheostominae).</title>
        <authorList>
            <person name="Moran R.L."/>
            <person name="Catchen J.M."/>
            <person name="Fuller R.C."/>
        </authorList>
    </citation>
    <scope>NUCLEOTIDE SEQUENCE [LARGE SCALE GENOMIC DNA]</scope>
    <source>
        <strain evidence="1">EspeVRDwgs_2016</strain>
        <tissue evidence="1">Muscle</tissue>
    </source>
</reference>
<comment type="caution">
    <text evidence="1">The sequence shown here is derived from an EMBL/GenBank/DDBJ whole genome shotgun (WGS) entry which is preliminary data.</text>
</comment>
<sequence>MKTIIHFLSRMLKEKYAYMGYGCSKLPSLAAVSGCHGANQPFCQLVKVLATCWRHKPPSYTGRRREQ</sequence>
<evidence type="ECO:0000313" key="2">
    <source>
        <dbReference type="Proteomes" id="UP000327493"/>
    </source>
</evidence>
<proteinExistence type="predicted"/>
<feature type="non-terminal residue" evidence="1">
    <location>
        <position position="67"/>
    </location>
</feature>
<name>A0A5J5CF59_9PERO</name>
<gene>
    <name evidence="1" type="ORF">FQN60_005952</name>
</gene>
<keyword evidence="2" id="KW-1185">Reference proteome</keyword>
<protein>
    <submittedName>
        <fullName evidence="1">Uncharacterized protein</fullName>
    </submittedName>
</protein>
<dbReference type="AlphaFoldDB" id="A0A5J5CF59"/>
<organism evidence="1 2">
    <name type="scientific">Etheostoma spectabile</name>
    <name type="common">orangethroat darter</name>
    <dbReference type="NCBI Taxonomy" id="54343"/>
    <lineage>
        <taxon>Eukaryota</taxon>
        <taxon>Metazoa</taxon>
        <taxon>Chordata</taxon>
        <taxon>Craniata</taxon>
        <taxon>Vertebrata</taxon>
        <taxon>Euteleostomi</taxon>
        <taxon>Actinopterygii</taxon>
        <taxon>Neopterygii</taxon>
        <taxon>Teleostei</taxon>
        <taxon>Neoteleostei</taxon>
        <taxon>Acanthomorphata</taxon>
        <taxon>Eupercaria</taxon>
        <taxon>Perciformes</taxon>
        <taxon>Percoidei</taxon>
        <taxon>Percidae</taxon>
        <taxon>Etheostomatinae</taxon>
        <taxon>Etheostoma</taxon>
    </lineage>
</organism>
<dbReference type="Proteomes" id="UP000327493">
    <property type="component" value="Chromosome 23"/>
</dbReference>
<accession>A0A5J5CF59</accession>